<name>G5JVI6_9STRE</name>
<evidence type="ECO:0000313" key="1">
    <source>
        <dbReference type="EMBL" id="EHJ51689.1"/>
    </source>
</evidence>
<proteinExistence type="predicted"/>
<gene>
    <name evidence="1" type="ORF">STRMA_0762</name>
</gene>
<dbReference type="EMBL" id="AEUW02000001">
    <property type="protein sequence ID" value="EHJ51689.1"/>
    <property type="molecule type" value="Genomic_DNA"/>
</dbReference>
<accession>G5JVI6</accession>
<comment type="caution">
    <text evidence="1">The sequence shown here is derived from an EMBL/GenBank/DDBJ whole genome shotgun (WGS) entry which is preliminary data.</text>
</comment>
<sequence length="38" mass="4409">MKKFLKSIICNKKEPAACILVYKKAGQELVLFKYDYLA</sequence>
<organism evidence="1 2">
    <name type="scientific">Streptococcus macacae NCTC 11558</name>
    <dbReference type="NCBI Taxonomy" id="764298"/>
    <lineage>
        <taxon>Bacteria</taxon>
        <taxon>Bacillati</taxon>
        <taxon>Bacillota</taxon>
        <taxon>Bacilli</taxon>
        <taxon>Lactobacillales</taxon>
        <taxon>Streptococcaceae</taxon>
        <taxon>Streptococcus</taxon>
    </lineage>
</organism>
<keyword evidence="2" id="KW-1185">Reference proteome</keyword>
<protein>
    <submittedName>
        <fullName evidence="1">Uncharacterized protein</fullName>
    </submittedName>
</protein>
<reference evidence="1 2" key="1">
    <citation type="journal article" date="2014" name="Int. J. Syst. Evol. Microbiol.">
        <title>Phylogenomics and the dynamic genome evolution of the genus Streptococcus.</title>
        <authorList>
            <consortium name="The Broad Institute Genome Sequencing Platform"/>
            <person name="Richards V.P."/>
            <person name="Palmer S.R."/>
            <person name="Pavinski Bitar P.D."/>
            <person name="Qin X."/>
            <person name="Weinstock G.M."/>
            <person name="Highlander S.K."/>
            <person name="Town C.D."/>
            <person name="Burne R.A."/>
            <person name="Stanhope M.J."/>
        </authorList>
    </citation>
    <scope>NUCLEOTIDE SEQUENCE [LARGE SCALE GENOMIC DNA]</scope>
    <source>
        <strain evidence="1 2">NCTC 11558</strain>
    </source>
</reference>
<evidence type="ECO:0000313" key="2">
    <source>
        <dbReference type="Proteomes" id="UP000003573"/>
    </source>
</evidence>
<dbReference type="AlphaFoldDB" id="G5JVI6"/>
<dbReference type="Proteomes" id="UP000003573">
    <property type="component" value="Unassembled WGS sequence"/>
</dbReference>